<evidence type="ECO:0000313" key="1">
    <source>
        <dbReference type="EMBL" id="OBZ68641.1"/>
    </source>
</evidence>
<dbReference type="GO" id="GO:0005794">
    <property type="term" value="C:Golgi apparatus"/>
    <property type="evidence" value="ECO:0007669"/>
    <property type="project" value="TreeGrafter"/>
</dbReference>
<reference evidence="1 2" key="1">
    <citation type="submission" date="2016-03" db="EMBL/GenBank/DDBJ databases">
        <title>Whole genome sequencing of Grifola frondosa 9006-11.</title>
        <authorList>
            <person name="Min B."/>
            <person name="Park H."/>
            <person name="Kim J.-G."/>
            <person name="Cho H."/>
            <person name="Oh Y.-L."/>
            <person name="Kong W.-S."/>
            <person name="Choi I.-G."/>
        </authorList>
    </citation>
    <scope>NUCLEOTIDE SEQUENCE [LARGE SCALE GENOMIC DNA]</scope>
    <source>
        <strain evidence="1 2">9006-11</strain>
    </source>
</reference>
<dbReference type="Pfam" id="PF05742">
    <property type="entry name" value="TANGO2"/>
    <property type="match status" value="1"/>
</dbReference>
<dbReference type="AlphaFoldDB" id="A0A1C7LV25"/>
<gene>
    <name evidence="1" type="primary">Tango2</name>
    <name evidence="1" type="ORF">A0H81_11255</name>
</gene>
<proteinExistence type="predicted"/>
<dbReference type="EMBL" id="LUGG01000019">
    <property type="protein sequence ID" value="OBZ68641.1"/>
    <property type="molecule type" value="Genomic_DNA"/>
</dbReference>
<accession>A0A1C7LV25</accession>
<protein>
    <submittedName>
        <fullName evidence="1">Transport and Golgi organization 2</fullName>
    </submittedName>
</protein>
<sequence>MCVGFWSLTHPKYALILCNNRDEYLSRPTAPAHLHSFGNNCAQDSGDGSILSGRDLLAGGTWAGISRTGRVALLTNITEPLRKYSSSRGSLTSTFLLPKLPSATLQDEIDEIVSQNVKYAGFNMLLLTPPPCTADVGERERPLSLDAAFVTNSGGGGTITARMLSDEERRCGGMSNGVDHHGASEWPKVKHGIQALNEVLNSLPQDISDSDLAERLFTLLTWKSDSAPLGRAELRNTIQVEPMLIPMIESPDAASSTYYGTRLSTVILIRKNGNVLYIERDIWMLDSTGRVTKGDTNHDRVFHFQIEKSVTVDEDARTTA</sequence>
<dbReference type="PANTHER" id="PTHR17985:SF8">
    <property type="entry name" value="TRANSPORT AND GOLGI ORGANIZATION PROTEIN 2 HOMOLOG"/>
    <property type="match status" value="1"/>
</dbReference>
<name>A0A1C7LV25_GRIFR</name>
<dbReference type="GO" id="GO:0009306">
    <property type="term" value="P:protein secretion"/>
    <property type="evidence" value="ECO:0007669"/>
    <property type="project" value="TreeGrafter"/>
</dbReference>
<dbReference type="PANTHER" id="PTHR17985">
    <property type="entry name" value="SER/THR-RICH PROTEIN T10 IN DGCR REGION"/>
    <property type="match status" value="1"/>
</dbReference>
<dbReference type="OrthoDB" id="191601at2759"/>
<dbReference type="InterPro" id="IPR008551">
    <property type="entry name" value="TANGO2"/>
</dbReference>
<dbReference type="OMA" id="QAGGSWF"/>
<organism evidence="1 2">
    <name type="scientific">Grifola frondosa</name>
    <name type="common">Maitake</name>
    <name type="synonym">Polyporus frondosus</name>
    <dbReference type="NCBI Taxonomy" id="5627"/>
    <lineage>
        <taxon>Eukaryota</taxon>
        <taxon>Fungi</taxon>
        <taxon>Dikarya</taxon>
        <taxon>Basidiomycota</taxon>
        <taxon>Agaricomycotina</taxon>
        <taxon>Agaricomycetes</taxon>
        <taxon>Polyporales</taxon>
        <taxon>Grifolaceae</taxon>
        <taxon>Grifola</taxon>
    </lineage>
</organism>
<dbReference type="Proteomes" id="UP000092993">
    <property type="component" value="Unassembled WGS sequence"/>
</dbReference>
<comment type="caution">
    <text evidence="1">The sequence shown here is derived from an EMBL/GenBank/DDBJ whole genome shotgun (WGS) entry which is preliminary data.</text>
</comment>
<evidence type="ECO:0000313" key="2">
    <source>
        <dbReference type="Proteomes" id="UP000092993"/>
    </source>
</evidence>
<dbReference type="GO" id="GO:0007030">
    <property type="term" value="P:Golgi organization"/>
    <property type="evidence" value="ECO:0007669"/>
    <property type="project" value="TreeGrafter"/>
</dbReference>
<keyword evidence="2" id="KW-1185">Reference proteome</keyword>